<dbReference type="Proteomes" id="UP000250174">
    <property type="component" value="Unassembled WGS sequence"/>
</dbReference>
<accession>A0AAX1QAD2</accession>
<feature type="transmembrane region" description="Helical" evidence="8">
    <location>
        <begin position="334"/>
        <end position="353"/>
    </location>
</feature>
<evidence type="ECO:0000256" key="7">
    <source>
        <dbReference type="ARBA" id="ARBA00023136"/>
    </source>
</evidence>
<evidence type="ECO:0000256" key="3">
    <source>
        <dbReference type="ARBA" id="ARBA00022448"/>
    </source>
</evidence>
<dbReference type="NCBIfam" id="NF037981">
    <property type="entry name" value="NCS2_1"/>
    <property type="match status" value="1"/>
</dbReference>
<keyword evidence="5 8" id="KW-0812">Transmembrane</keyword>
<dbReference type="InterPro" id="IPR006043">
    <property type="entry name" value="NCS2"/>
</dbReference>
<feature type="transmembrane region" description="Helical" evidence="8">
    <location>
        <begin position="305"/>
        <end position="328"/>
    </location>
</feature>
<dbReference type="InterPro" id="IPR006042">
    <property type="entry name" value="Xan_ur_permease"/>
</dbReference>
<dbReference type="GO" id="GO:0042907">
    <property type="term" value="F:xanthine transmembrane transporter activity"/>
    <property type="evidence" value="ECO:0007669"/>
    <property type="project" value="TreeGrafter"/>
</dbReference>
<evidence type="ECO:0000256" key="1">
    <source>
        <dbReference type="ARBA" id="ARBA00004651"/>
    </source>
</evidence>
<dbReference type="GO" id="GO:0005886">
    <property type="term" value="C:plasma membrane"/>
    <property type="evidence" value="ECO:0007669"/>
    <property type="project" value="UniProtKB-SubCell"/>
</dbReference>
<dbReference type="RefSeq" id="WP_113715656.1">
    <property type="nucleotide sequence ID" value="NZ_LVYK01000011.1"/>
</dbReference>
<dbReference type="Pfam" id="PF00860">
    <property type="entry name" value="Xan_ur_permease"/>
    <property type="match status" value="1"/>
</dbReference>
<sequence length="442" mass="47079">MNLKVLSLGAQHVMAMYAGAILVPLLVGRALNLTSNQLIYLVAIDLLTCGIATLLQAWKNKYFGIGLPVVLGASFVALSPMIAIGTRYGIPSIYGSIIVAGLFLFLFARYLGKLVRFFPPVVTGTVVVVIGLSLIPSGVKNMAGGTGNQEFGSLDNLLISISVIAFILVINRFFKGYVRSLAVLLGIIVGTALSAMMGKVDFQEVLEASWFQIPQPFYFGAPSFEIGPILTMLIVGLVIVVESTGVFLNLGQICNRPVTQDDLIRGYRAEGLAITLGGVFNAFPYNTCAQNIGLVQLSQNKSTNVVVAAGSILVFLGLVPKIAALVTIIPAPVLGGATVVLFGMVVTSGIRMLSLVDYTNQNNALIIACSISLGLGATIVPDLFSELPPSLRMLVSDGVITGSLTAILMNLFFNFRTILAPSSIQHEEDEKDMFEEKRVKGL</sequence>
<feature type="transmembrane region" description="Helical" evidence="8">
    <location>
        <begin position="390"/>
        <end position="413"/>
    </location>
</feature>
<name>A0AAX1QAD2_9BACI</name>
<comment type="subcellular location">
    <subcellularLocation>
        <location evidence="1">Cell membrane</location>
        <topology evidence="1">Multi-pass membrane protein</topology>
    </subcellularLocation>
</comment>
<keyword evidence="6 8" id="KW-1133">Transmembrane helix</keyword>
<feature type="transmembrane region" description="Helical" evidence="8">
    <location>
        <begin position="156"/>
        <end position="174"/>
    </location>
</feature>
<dbReference type="AlphaFoldDB" id="A0AAX1QAD2"/>
<organism evidence="9 10">
    <name type="scientific">Priestia endophytica</name>
    <dbReference type="NCBI Taxonomy" id="135735"/>
    <lineage>
        <taxon>Bacteria</taxon>
        <taxon>Bacillati</taxon>
        <taxon>Bacillota</taxon>
        <taxon>Bacilli</taxon>
        <taxon>Bacillales</taxon>
        <taxon>Bacillaceae</taxon>
        <taxon>Priestia</taxon>
    </lineage>
</organism>
<feature type="transmembrane region" description="Helical" evidence="8">
    <location>
        <begin position="217"/>
        <end position="241"/>
    </location>
</feature>
<keyword evidence="7 8" id="KW-0472">Membrane</keyword>
<dbReference type="NCBIfam" id="TIGR03173">
    <property type="entry name" value="pbuX"/>
    <property type="match status" value="1"/>
</dbReference>
<feature type="transmembrane region" description="Helical" evidence="8">
    <location>
        <begin position="12"/>
        <end position="31"/>
    </location>
</feature>
<evidence type="ECO:0000313" key="10">
    <source>
        <dbReference type="Proteomes" id="UP000250174"/>
    </source>
</evidence>
<evidence type="ECO:0000313" key="9">
    <source>
        <dbReference type="EMBL" id="RAS78970.1"/>
    </source>
</evidence>
<keyword evidence="4" id="KW-1003">Cell membrane</keyword>
<dbReference type="PROSITE" id="PS01116">
    <property type="entry name" value="XANTH_URACIL_PERMASE"/>
    <property type="match status" value="1"/>
</dbReference>
<evidence type="ECO:0000256" key="8">
    <source>
        <dbReference type="SAM" id="Phobius"/>
    </source>
</evidence>
<feature type="transmembrane region" description="Helical" evidence="8">
    <location>
        <begin position="62"/>
        <end position="82"/>
    </location>
</feature>
<comment type="similarity">
    <text evidence="2">Belongs to the nucleobase:cation symporter-2 (NCS2) (TC 2.A.40) family.</text>
</comment>
<dbReference type="PANTHER" id="PTHR42810:SF4">
    <property type="entry name" value="URIC ACID TRANSPORTER UACT"/>
    <property type="match status" value="1"/>
</dbReference>
<proteinExistence type="inferred from homology"/>
<keyword evidence="3" id="KW-0813">Transport</keyword>
<gene>
    <name evidence="9" type="ORF">A3864_07535</name>
</gene>
<feature type="transmembrane region" description="Helical" evidence="8">
    <location>
        <begin position="181"/>
        <end position="197"/>
    </location>
</feature>
<reference evidence="9 10" key="1">
    <citation type="submission" date="2016-03" db="EMBL/GenBank/DDBJ databases">
        <title>Comparison of Bacillus endophyticus and B. anthracis characteristics using whole genome sequence analysis and microbiological techniques.</title>
        <authorList>
            <person name="Lekota K.E."/>
            <person name="Mafofo J."/>
            <person name="Rees J."/>
            <person name="Muchadeyi F.C."/>
            <person name="Madoroba E."/>
            <person name="Van Heerden H."/>
        </authorList>
    </citation>
    <scope>NUCLEOTIDE SEQUENCE [LARGE SCALE GENOMIC DNA]</scope>
    <source>
        <strain evidence="9 10">3631_10C</strain>
    </source>
</reference>
<dbReference type="InterPro" id="IPR017588">
    <property type="entry name" value="UacT-like"/>
</dbReference>
<protein>
    <submittedName>
        <fullName evidence="9">Uric acid permease PucJ</fullName>
    </submittedName>
</protein>
<feature type="transmembrane region" description="Helical" evidence="8">
    <location>
        <begin position="88"/>
        <end position="107"/>
    </location>
</feature>
<evidence type="ECO:0000256" key="5">
    <source>
        <dbReference type="ARBA" id="ARBA00022692"/>
    </source>
</evidence>
<feature type="transmembrane region" description="Helical" evidence="8">
    <location>
        <begin position="365"/>
        <end position="384"/>
    </location>
</feature>
<evidence type="ECO:0000256" key="4">
    <source>
        <dbReference type="ARBA" id="ARBA00022475"/>
    </source>
</evidence>
<evidence type="ECO:0000256" key="2">
    <source>
        <dbReference type="ARBA" id="ARBA00008821"/>
    </source>
</evidence>
<evidence type="ECO:0000256" key="6">
    <source>
        <dbReference type="ARBA" id="ARBA00022989"/>
    </source>
</evidence>
<dbReference type="NCBIfam" id="TIGR00801">
    <property type="entry name" value="ncs2"/>
    <property type="match status" value="1"/>
</dbReference>
<dbReference type="EMBL" id="LVYK01000011">
    <property type="protein sequence ID" value="RAS78970.1"/>
    <property type="molecule type" value="Genomic_DNA"/>
</dbReference>
<feature type="transmembrane region" description="Helical" evidence="8">
    <location>
        <begin position="114"/>
        <end position="136"/>
    </location>
</feature>
<comment type="caution">
    <text evidence="9">The sequence shown here is derived from an EMBL/GenBank/DDBJ whole genome shotgun (WGS) entry which is preliminary data.</text>
</comment>
<dbReference type="PANTHER" id="PTHR42810">
    <property type="entry name" value="PURINE PERMEASE C1399.01C-RELATED"/>
    <property type="match status" value="1"/>
</dbReference>
<feature type="transmembrane region" description="Helical" evidence="8">
    <location>
        <begin position="37"/>
        <end position="55"/>
    </location>
</feature>